<dbReference type="Pfam" id="PF03190">
    <property type="entry name" value="Thioredox_DsbH"/>
    <property type="match status" value="1"/>
</dbReference>
<evidence type="ECO:0000313" key="4">
    <source>
        <dbReference type="EMBL" id="MDM4018741.1"/>
    </source>
</evidence>
<dbReference type="SUPFAM" id="SSF52833">
    <property type="entry name" value="Thioredoxin-like"/>
    <property type="match status" value="1"/>
</dbReference>
<dbReference type="InterPro" id="IPR004879">
    <property type="entry name" value="Ssp411-like_TRX"/>
</dbReference>
<dbReference type="Proteomes" id="UP001239462">
    <property type="component" value="Unassembled WGS sequence"/>
</dbReference>
<evidence type="ECO:0000256" key="2">
    <source>
        <dbReference type="SAM" id="MobiDB-lite"/>
    </source>
</evidence>
<dbReference type="PROSITE" id="PS51352">
    <property type="entry name" value="THIOREDOXIN_2"/>
    <property type="match status" value="1"/>
</dbReference>
<feature type="compositionally biased region" description="Low complexity" evidence="2">
    <location>
        <begin position="142"/>
        <end position="179"/>
    </location>
</feature>
<protein>
    <submittedName>
        <fullName evidence="4">DUF3508 domain-containing protein</fullName>
    </submittedName>
</protein>
<evidence type="ECO:0000313" key="5">
    <source>
        <dbReference type="Proteomes" id="UP001239462"/>
    </source>
</evidence>
<organism evidence="4 5">
    <name type="scientific">Roseiconus lacunae</name>
    <dbReference type="NCBI Taxonomy" id="2605694"/>
    <lineage>
        <taxon>Bacteria</taxon>
        <taxon>Pseudomonadati</taxon>
        <taxon>Planctomycetota</taxon>
        <taxon>Planctomycetia</taxon>
        <taxon>Pirellulales</taxon>
        <taxon>Pirellulaceae</taxon>
        <taxon>Roseiconus</taxon>
    </lineage>
</organism>
<dbReference type="EMBL" id="JASZZN010000025">
    <property type="protein sequence ID" value="MDM4018741.1"/>
    <property type="molecule type" value="Genomic_DNA"/>
</dbReference>
<dbReference type="Gene3D" id="3.40.30.10">
    <property type="entry name" value="Glutaredoxin"/>
    <property type="match status" value="1"/>
</dbReference>
<dbReference type="PANTHER" id="PTHR15337:SF11">
    <property type="entry name" value="THIOREDOXIN DOMAIN-CONTAINING PROTEIN"/>
    <property type="match status" value="1"/>
</dbReference>
<gene>
    <name evidence="4" type="ORF">QTN89_25025</name>
</gene>
<dbReference type="PANTHER" id="PTHR15337">
    <property type="entry name" value="ANTERIOR GRADIENT PROTEIN-RELATED"/>
    <property type="match status" value="1"/>
</dbReference>
<evidence type="ECO:0000256" key="1">
    <source>
        <dbReference type="ARBA" id="ARBA00022729"/>
    </source>
</evidence>
<keyword evidence="1" id="KW-0732">Signal</keyword>
<reference evidence="4 5" key="1">
    <citation type="submission" date="2023-06" db="EMBL/GenBank/DDBJ databases">
        <title>Roseiconus lacunae JC819 isolated from Gulf of Mannar region, Tamil Nadu.</title>
        <authorList>
            <person name="Pk S."/>
            <person name="Ch S."/>
            <person name="Ch V.R."/>
        </authorList>
    </citation>
    <scope>NUCLEOTIDE SEQUENCE [LARGE SCALE GENOMIC DNA]</scope>
    <source>
        <strain evidence="4 5">JC819</strain>
    </source>
</reference>
<sequence>MSSSPCDGQIAWEGKLRDAHDKAQQQNKLLLLHFYTDNCIYCDRLEAGAFQDPAVSTAVNLNFIPVKVHGGKNPKLAKLFKVTKYPTDVIVTTDGKALSHSVSPQHPGRYVAMLSNTYSSFTKSSAMIAAARQPAPAPNAPAAPTAAQPGPAATQMAAVQTPPQPSSQTPQPTTATSPAGMTAPVASANTVASPGTTVPQAETLAANTGRLDLPAGDLPVQVRVSTAKPADGGTKASPQTNQFMLPAADVASTNNPTAMNASMAAARIERESSPSIDTKSPEKPELAIQGYCAVSVVKDGQWIEGKPELGVVHLGKLYLFANEAAMQAFLVDPMPFTPMLNEIDVVRFFEEKKIVKGNREWGVIDPVHNRMFFFADEKAMLHFEQSFERYVDAAIEVMDQAVQESNPGV</sequence>
<dbReference type="InterPro" id="IPR036249">
    <property type="entry name" value="Thioredoxin-like_sf"/>
</dbReference>
<feature type="domain" description="Thioredoxin" evidence="3">
    <location>
        <begin position="1"/>
        <end position="133"/>
    </location>
</feature>
<feature type="region of interest" description="Disordered" evidence="2">
    <location>
        <begin position="132"/>
        <end position="181"/>
    </location>
</feature>
<accession>A0ABT7PQJ3</accession>
<keyword evidence="5" id="KW-1185">Reference proteome</keyword>
<dbReference type="InterPro" id="IPR013766">
    <property type="entry name" value="Thioredoxin_domain"/>
</dbReference>
<proteinExistence type="predicted"/>
<dbReference type="InterPro" id="IPR051099">
    <property type="entry name" value="AGR/TXD"/>
</dbReference>
<name>A0ABT7PQJ3_9BACT</name>
<evidence type="ECO:0000259" key="3">
    <source>
        <dbReference type="PROSITE" id="PS51352"/>
    </source>
</evidence>
<dbReference type="RefSeq" id="WP_289166656.1">
    <property type="nucleotide sequence ID" value="NZ_JASZZN010000025.1"/>
</dbReference>
<comment type="caution">
    <text evidence="4">The sequence shown here is derived from an EMBL/GenBank/DDBJ whole genome shotgun (WGS) entry which is preliminary data.</text>
</comment>